<organism evidence="7 8">
    <name type="scientific">Candidatus Fokinia crypta</name>
    <dbReference type="NCBI Taxonomy" id="1920990"/>
    <lineage>
        <taxon>Bacteria</taxon>
        <taxon>Pseudomonadati</taxon>
        <taxon>Pseudomonadota</taxon>
        <taxon>Alphaproteobacteria</taxon>
        <taxon>Rickettsiales</taxon>
        <taxon>Candidatus Midichloriaceae</taxon>
        <taxon>Candidatus Fokinia</taxon>
    </lineage>
</organism>
<feature type="transmembrane region" description="Helical" evidence="5">
    <location>
        <begin position="343"/>
        <end position="369"/>
    </location>
</feature>
<feature type="transmembrane region" description="Helical" evidence="5">
    <location>
        <begin position="256"/>
        <end position="276"/>
    </location>
</feature>
<feature type="transmembrane region" description="Helical" evidence="5">
    <location>
        <begin position="310"/>
        <end position="331"/>
    </location>
</feature>
<dbReference type="InterPro" id="IPR036259">
    <property type="entry name" value="MFS_trans_sf"/>
</dbReference>
<dbReference type="InterPro" id="IPR052952">
    <property type="entry name" value="MFS-Transporter"/>
</dbReference>
<sequence>MNSKSQRYNVFLWLLCAFFYFYQFIGRISPIGMAKQFSEELHLKASEFGLVTSTWYWAYSIMQIPMGIMLDRVKPHYLFFLAAVLAGTSSLLFSLSHTLFLACIARFMLGIAASAGFIGTMKVASLLFPKEKLPVFSGITSAIGTFTPVFGSKLIADAVLYYGWRDFCSFLFYIGIVISISFPIFFWGRKFKLDQDTIIEHKLSFLKQIKNVISERNVVVLGVLGLILYAPLTALADLWGPAIISSLYEIDQIKAIGISRLMYAGFGIGALGVGFIRKLVNNVYYAFSGVCAIAFCIIFIVTVLHQFINLTVLGILLFLLGFFCSLECVVFSEAIICVQKKRIGLTLGFINTMTMLGGAILQPVIGLVLDLLWCGQMNHGMRVYGTYEYGGAIVIIEMIMVAGICIGLYWQKSFSKMPQ</sequence>
<dbReference type="PANTHER" id="PTHR23527:SF1">
    <property type="entry name" value="BLL3282 PROTEIN"/>
    <property type="match status" value="1"/>
</dbReference>
<dbReference type="PANTHER" id="PTHR23527">
    <property type="entry name" value="BLL3282 PROTEIN"/>
    <property type="match status" value="1"/>
</dbReference>
<accession>A0ABZ0UR52</accession>
<proteinExistence type="predicted"/>
<evidence type="ECO:0000256" key="4">
    <source>
        <dbReference type="ARBA" id="ARBA00023136"/>
    </source>
</evidence>
<dbReference type="InterPro" id="IPR020846">
    <property type="entry name" value="MFS_dom"/>
</dbReference>
<feature type="transmembrane region" description="Helical" evidence="5">
    <location>
        <begin position="12"/>
        <end position="34"/>
    </location>
</feature>
<feature type="transmembrane region" description="Helical" evidence="5">
    <location>
        <begin position="389"/>
        <end position="410"/>
    </location>
</feature>
<keyword evidence="2 5" id="KW-0812">Transmembrane</keyword>
<dbReference type="Pfam" id="PF07690">
    <property type="entry name" value="MFS_1"/>
    <property type="match status" value="1"/>
</dbReference>
<dbReference type="SUPFAM" id="SSF103473">
    <property type="entry name" value="MFS general substrate transporter"/>
    <property type="match status" value="1"/>
</dbReference>
<dbReference type="EMBL" id="CP110343">
    <property type="protein sequence ID" value="WPX97623.1"/>
    <property type="molecule type" value="Genomic_DNA"/>
</dbReference>
<keyword evidence="8" id="KW-1185">Reference proteome</keyword>
<feature type="transmembrane region" description="Helical" evidence="5">
    <location>
        <begin position="133"/>
        <end position="150"/>
    </location>
</feature>
<comment type="subcellular location">
    <subcellularLocation>
        <location evidence="1">Cell inner membrane</location>
        <topology evidence="1">Multi-pass membrane protein</topology>
    </subcellularLocation>
</comment>
<feature type="transmembrane region" description="Helical" evidence="5">
    <location>
        <begin position="99"/>
        <end position="121"/>
    </location>
</feature>
<evidence type="ECO:0000313" key="8">
    <source>
        <dbReference type="Proteomes" id="UP001325140"/>
    </source>
</evidence>
<dbReference type="InterPro" id="IPR011701">
    <property type="entry name" value="MFS"/>
</dbReference>
<feature type="transmembrane region" description="Helical" evidence="5">
    <location>
        <begin position="217"/>
        <end position="236"/>
    </location>
</feature>
<evidence type="ECO:0000256" key="2">
    <source>
        <dbReference type="ARBA" id="ARBA00022692"/>
    </source>
</evidence>
<feature type="domain" description="Major facilitator superfamily (MFS) profile" evidence="6">
    <location>
        <begin position="10"/>
        <end position="415"/>
    </location>
</feature>
<dbReference type="PROSITE" id="PS50850">
    <property type="entry name" value="MFS"/>
    <property type="match status" value="1"/>
</dbReference>
<gene>
    <name evidence="7" type="ORF">Fokcrypt_00130</name>
</gene>
<name>A0ABZ0UR52_9RICK</name>
<keyword evidence="4 5" id="KW-0472">Membrane</keyword>
<feature type="transmembrane region" description="Helical" evidence="5">
    <location>
        <begin position="54"/>
        <end position="70"/>
    </location>
</feature>
<feature type="transmembrane region" description="Helical" evidence="5">
    <location>
        <begin position="77"/>
        <end position="93"/>
    </location>
</feature>
<dbReference type="Gene3D" id="1.20.1250.20">
    <property type="entry name" value="MFS general substrate transporter like domains"/>
    <property type="match status" value="2"/>
</dbReference>
<dbReference type="Proteomes" id="UP001325140">
    <property type="component" value="Chromosome"/>
</dbReference>
<evidence type="ECO:0000313" key="7">
    <source>
        <dbReference type="EMBL" id="WPX97623.1"/>
    </source>
</evidence>
<evidence type="ECO:0000256" key="3">
    <source>
        <dbReference type="ARBA" id="ARBA00022989"/>
    </source>
</evidence>
<feature type="transmembrane region" description="Helical" evidence="5">
    <location>
        <begin position="283"/>
        <end position="304"/>
    </location>
</feature>
<keyword evidence="3 5" id="KW-1133">Transmembrane helix</keyword>
<dbReference type="RefSeq" id="WP_323722280.1">
    <property type="nucleotide sequence ID" value="NZ_CP110343.1"/>
</dbReference>
<feature type="transmembrane region" description="Helical" evidence="5">
    <location>
        <begin position="170"/>
        <end position="188"/>
    </location>
</feature>
<protein>
    <submittedName>
        <fullName evidence="7">MFS transporter</fullName>
    </submittedName>
</protein>
<evidence type="ECO:0000256" key="1">
    <source>
        <dbReference type="ARBA" id="ARBA00004429"/>
    </source>
</evidence>
<evidence type="ECO:0000259" key="6">
    <source>
        <dbReference type="PROSITE" id="PS50850"/>
    </source>
</evidence>
<reference evidence="7" key="1">
    <citation type="submission" date="2022-10" db="EMBL/GenBank/DDBJ databases">
        <title>Host association and intracellularity evolved multiple times independently in the Rickettsiales.</title>
        <authorList>
            <person name="Castelli M."/>
            <person name="Nardi T."/>
            <person name="Gammuto L."/>
            <person name="Bellinzona G."/>
            <person name="Sabaneyeva E."/>
            <person name="Potekhin A."/>
            <person name="Serra V."/>
            <person name="Petroni G."/>
            <person name="Sassera D."/>
        </authorList>
    </citation>
    <scope>NUCLEOTIDE SEQUENCE [LARGE SCALE GENOMIC DNA]</scope>
    <source>
        <strain evidence="7">US_Bl 11III1</strain>
    </source>
</reference>
<evidence type="ECO:0000256" key="5">
    <source>
        <dbReference type="SAM" id="Phobius"/>
    </source>
</evidence>